<dbReference type="Pfam" id="PF00651">
    <property type="entry name" value="BTB"/>
    <property type="match status" value="1"/>
</dbReference>
<dbReference type="GO" id="GO:0005737">
    <property type="term" value="C:cytoplasm"/>
    <property type="evidence" value="ECO:0007669"/>
    <property type="project" value="TreeGrafter"/>
</dbReference>
<evidence type="ECO:0000256" key="1">
    <source>
        <dbReference type="ARBA" id="ARBA00022737"/>
    </source>
</evidence>
<dbReference type="PANTHER" id="PTHR46231">
    <property type="entry name" value="ANKYRIN REPEAT AND BTB/POZ DOMAIN-CONTAINING PROTEIN 1"/>
    <property type="match status" value="1"/>
</dbReference>
<keyword evidence="5" id="KW-1185">Reference proteome</keyword>
<proteinExistence type="predicted"/>
<accession>A0A9N9P7R8</accession>
<evidence type="ECO:0000313" key="5">
    <source>
        <dbReference type="Proteomes" id="UP000789396"/>
    </source>
</evidence>
<dbReference type="InterPro" id="IPR011333">
    <property type="entry name" value="SKP1/BTB/POZ_sf"/>
</dbReference>
<reference evidence="4" key="1">
    <citation type="submission" date="2021-06" db="EMBL/GenBank/DDBJ databases">
        <authorList>
            <person name="Kallberg Y."/>
            <person name="Tangrot J."/>
            <person name="Rosling A."/>
        </authorList>
    </citation>
    <scope>NUCLEOTIDE SEQUENCE</scope>
    <source>
        <strain evidence="4">IN212</strain>
    </source>
</reference>
<sequence>MITGPFAESQQMDTIYYDNRRIPKITISDYCTPEIFALILEFIYTDKCDIPPNLSYKVLIEADKFLLDKLKSLASIVLTNQSEPLEDIYTLMSAAIDLNVYRLEQWCSRWFAEHIEEVLEDQRFLEMIQESAHRLSKKYGVLEDNLDKNGRVSEESFTWEVEYNQILERIDKVLEQLELDA</sequence>
<organism evidence="4 5">
    <name type="scientific">Racocetra fulgida</name>
    <dbReference type="NCBI Taxonomy" id="60492"/>
    <lineage>
        <taxon>Eukaryota</taxon>
        <taxon>Fungi</taxon>
        <taxon>Fungi incertae sedis</taxon>
        <taxon>Mucoromycota</taxon>
        <taxon>Glomeromycotina</taxon>
        <taxon>Glomeromycetes</taxon>
        <taxon>Diversisporales</taxon>
        <taxon>Gigasporaceae</taxon>
        <taxon>Racocetra</taxon>
    </lineage>
</organism>
<name>A0A9N9P7R8_9GLOM</name>
<dbReference type="GO" id="GO:0000151">
    <property type="term" value="C:ubiquitin ligase complex"/>
    <property type="evidence" value="ECO:0007669"/>
    <property type="project" value="TreeGrafter"/>
</dbReference>
<dbReference type="PANTHER" id="PTHR46231:SF1">
    <property type="entry name" value="ANKYRIN REPEAT AND BTB_POZ DOMAIN-CONTAINING PROTEIN 1"/>
    <property type="match status" value="1"/>
</dbReference>
<keyword evidence="2" id="KW-0040">ANK repeat</keyword>
<dbReference type="PROSITE" id="PS50097">
    <property type="entry name" value="BTB"/>
    <property type="match status" value="1"/>
</dbReference>
<dbReference type="AlphaFoldDB" id="A0A9N9P7R8"/>
<keyword evidence="1" id="KW-0677">Repeat</keyword>
<evidence type="ECO:0000259" key="3">
    <source>
        <dbReference type="PROSITE" id="PS50097"/>
    </source>
</evidence>
<dbReference type="SUPFAM" id="SSF54695">
    <property type="entry name" value="POZ domain"/>
    <property type="match status" value="1"/>
</dbReference>
<feature type="domain" description="BTB" evidence="3">
    <location>
        <begin position="1"/>
        <end position="52"/>
    </location>
</feature>
<dbReference type="EMBL" id="CAJVPZ010068404">
    <property type="protein sequence ID" value="CAG8798027.1"/>
    <property type="molecule type" value="Genomic_DNA"/>
</dbReference>
<evidence type="ECO:0000313" key="4">
    <source>
        <dbReference type="EMBL" id="CAG8798027.1"/>
    </source>
</evidence>
<dbReference type="InterPro" id="IPR044515">
    <property type="entry name" value="ABTB1"/>
</dbReference>
<dbReference type="Proteomes" id="UP000789396">
    <property type="component" value="Unassembled WGS sequence"/>
</dbReference>
<comment type="caution">
    <text evidence="4">The sequence shown here is derived from an EMBL/GenBank/DDBJ whole genome shotgun (WGS) entry which is preliminary data.</text>
</comment>
<dbReference type="Gene3D" id="3.30.710.10">
    <property type="entry name" value="Potassium Channel Kv1.1, Chain A"/>
    <property type="match status" value="1"/>
</dbReference>
<dbReference type="OrthoDB" id="684045at2759"/>
<protein>
    <submittedName>
        <fullName evidence="4">9370_t:CDS:1</fullName>
    </submittedName>
</protein>
<gene>
    <name evidence="4" type="ORF">RFULGI_LOCUS17433</name>
</gene>
<dbReference type="InterPro" id="IPR000210">
    <property type="entry name" value="BTB/POZ_dom"/>
</dbReference>
<evidence type="ECO:0000256" key="2">
    <source>
        <dbReference type="ARBA" id="ARBA00023043"/>
    </source>
</evidence>